<evidence type="ECO:0000313" key="3">
    <source>
        <dbReference type="EMBL" id="CAF1424604.1"/>
    </source>
</evidence>
<accession>A0A815MQA7</accession>
<proteinExistence type="predicted"/>
<name>A0A815MQA7_9BILA</name>
<dbReference type="Proteomes" id="UP000663829">
    <property type="component" value="Unassembled WGS sequence"/>
</dbReference>
<keyword evidence="6" id="KW-1185">Reference proteome</keyword>
<dbReference type="EMBL" id="CAJOBC010083721">
    <property type="protein sequence ID" value="CAF4305857.1"/>
    <property type="molecule type" value="Genomic_DNA"/>
</dbReference>
<dbReference type="EMBL" id="CAJNOQ010018291">
    <property type="protein sequence ID" value="CAF1424604.1"/>
    <property type="molecule type" value="Genomic_DNA"/>
</dbReference>
<protein>
    <submittedName>
        <fullName evidence="3">Uncharacterized protein</fullName>
    </submittedName>
</protein>
<dbReference type="EMBL" id="CAJNOK010016278">
    <property type="protein sequence ID" value="CAF1242183.1"/>
    <property type="molecule type" value="Genomic_DNA"/>
</dbReference>
<sequence length="112" mass="12918">MSHRVCGKKMAPNSIRKFLKDNKLELETRGQVSIKLTKEKTSVDYKKNGVNSTQHHTKTHIDLGEDSKQVRKAKVPGALKSLLSVVIAKTNKPEKRTTTTQRDRKRKRLRRR</sequence>
<evidence type="ECO:0000313" key="6">
    <source>
        <dbReference type="Proteomes" id="UP000663829"/>
    </source>
</evidence>
<feature type="region of interest" description="Disordered" evidence="1">
    <location>
        <begin position="89"/>
        <end position="112"/>
    </location>
</feature>
<evidence type="ECO:0000313" key="2">
    <source>
        <dbReference type="EMBL" id="CAF1242183.1"/>
    </source>
</evidence>
<evidence type="ECO:0000313" key="5">
    <source>
        <dbReference type="EMBL" id="CAF4305857.1"/>
    </source>
</evidence>
<dbReference type="Proteomes" id="UP000677228">
    <property type="component" value="Unassembled WGS sequence"/>
</dbReference>
<comment type="caution">
    <text evidence="3">The sequence shown here is derived from an EMBL/GenBank/DDBJ whole genome shotgun (WGS) entry which is preliminary data.</text>
</comment>
<gene>
    <name evidence="3" type="ORF">GPM918_LOCUS33807</name>
    <name evidence="2" type="ORF">OVA965_LOCUS25877</name>
    <name evidence="5" type="ORF">SRO942_LOCUS34496</name>
    <name evidence="4" type="ORF">TMI583_LOCUS26611</name>
</gene>
<dbReference type="EMBL" id="CAJOBA010037830">
    <property type="protein sequence ID" value="CAF4049732.1"/>
    <property type="molecule type" value="Genomic_DNA"/>
</dbReference>
<dbReference type="Proteomes" id="UP000681722">
    <property type="component" value="Unassembled WGS sequence"/>
</dbReference>
<evidence type="ECO:0000256" key="1">
    <source>
        <dbReference type="SAM" id="MobiDB-lite"/>
    </source>
</evidence>
<feature type="compositionally biased region" description="Basic residues" evidence="1">
    <location>
        <begin position="103"/>
        <end position="112"/>
    </location>
</feature>
<dbReference type="AlphaFoldDB" id="A0A815MQA7"/>
<evidence type="ECO:0000313" key="4">
    <source>
        <dbReference type="EMBL" id="CAF4049732.1"/>
    </source>
</evidence>
<reference evidence="3" key="1">
    <citation type="submission" date="2021-02" db="EMBL/GenBank/DDBJ databases">
        <authorList>
            <person name="Nowell W R."/>
        </authorList>
    </citation>
    <scope>NUCLEOTIDE SEQUENCE</scope>
</reference>
<organism evidence="3 6">
    <name type="scientific">Didymodactylos carnosus</name>
    <dbReference type="NCBI Taxonomy" id="1234261"/>
    <lineage>
        <taxon>Eukaryota</taxon>
        <taxon>Metazoa</taxon>
        <taxon>Spiralia</taxon>
        <taxon>Gnathifera</taxon>
        <taxon>Rotifera</taxon>
        <taxon>Eurotatoria</taxon>
        <taxon>Bdelloidea</taxon>
        <taxon>Philodinida</taxon>
        <taxon>Philodinidae</taxon>
        <taxon>Didymodactylos</taxon>
    </lineage>
</organism>
<dbReference type="Proteomes" id="UP000682733">
    <property type="component" value="Unassembled WGS sequence"/>
</dbReference>